<gene>
    <name evidence="1" type="ORF">POPTR_010G112701v4</name>
</gene>
<proteinExistence type="predicted"/>
<evidence type="ECO:0000313" key="1">
    <source>
        <dbReference type="EMBL" id="KAI9387034.1"/>
    </source>
</evidence>
<dbReference type="EMBL" id="CM009299">
    <property type="protein sequence ID" value="KAI9387034.1"/>
    <property type="molecule type" value="Genomic_DNA"/>
</dbReference>
<dbReference type="Proteomes" id="UP000006729">
    <property type="component" value="Chromosome 10"/>
</dbReference>
<name>A0ACC0SCU2_POPTR</name>
<evidence type="ECO:0000313" key="2">
    <source>
        <dbReference type="Proteomes" id="UP000006729"/>
    </source>
</evidence>
<organism evidence="1 2">
    <name type="scientific">Populus trichocarpa</name>
    <name type="common">Western balsam poplar</name>
    <name type="synonym">Populus balsamifera subsp. trichocarpa</name>
    <dbReference type="NCBI Taxonomy" id="3694"/>
    <lineage>
        <taxon>Eukaryota</taxon>
        <taxon>Viridiplantae</taxon>
        <taxon>Streptophyta</taxon>
        <taxon>Embryophyta</taxon>
        <taxon>Tracheophyta</taxon>
        <taxon>Spermatophyta</taxon>
        <taxon>Magnoliopsida</taxon>
        <taxon>eudicotyledons</taxon>
        <taxon>Gunneridae</taxon>
        <taxon>Pentapetalae</taxon>
        <taxon>rosids</taxon>
        <taxon>fabids</taxon>
        <taxon>Malpighiales</taxon>
        <taxon>Salicaceae</taxon>
        <taxon>Saliceae</taxon>
        <taxon>Populus</taxon>
    </lineage>
</organism>
<protein>
    <submittedName>
        <fullName evidence="1">Uncharacterized protein</fullName>
    </submittedName>
</protein>
<accession>A0ACC0SCU2</accession>
<sequence>MVHSPSPGIKRMQGLWIGKRALMRKVNGP</sequence>
<reference evidence="1 2" key="1">
    <citation type="journal article" date="2006" name="Science">
        <title>The genome of black cottonwood, Populus trichocarpa (Torr. &amp; Gray).</title>
        <authorList>
            <person name="Tuskan G.A."/>
            <person name="Difazio S."/>
            <person name="Jansson S."/>
            <person name="Bohlmann J."/>
            <person name="Grigoriev I."/>
            <person name="Hellsten U."/>
            <person name="Putnam N."/>
            <person name="Ralph S."/>
            <person name="Rombauts S."/>
            <person name="Salamov A."/>
            <person name="Schein J."/>
            <person name="Sterck L."/>
            <person name="Aerts A."/>
            <person name="Bhalerao R.R."/>
            <person name="Bhalerao R.P."/>
            <person name="Blaudez D."/>
            <person name="Boerjan W."/>
            <person name="Brun A."/>
            <person name="Brunner A."/>
            <person name="Busov V."/>
            <person name="Campbell M."/>
            <person name="Carlson J."/>
            <person name="Chalot M."/>
            <person name="Chapman J."/>
            <person name="Chen G.L."/>
            <person name="Cooper D."/>
            <person name="Coutinho P.M."/>
            <person name="Couturier J."/>
            <person name="Covert S."/>
            <person name="Cronk Q."/>
            <person name="Cunningham R."/>
            <person name="Davis J."/>
            <person name="Degroeve S."/>
            <person name="Dejardin A."/>
            <person name="Depamphilis C."/>
            <person name="Detter J."/>
            <person name="Dirks B."/>
            <person name="Dubchak I."/>
            <person name="Duplessis S."/>
            <person name="Ehlting J."/>
            <person name="Ellis B."/>
            <person name="Gendler K."/>
            <person name="Goodstein D."/>
            <person name="Gribskov M."/>
            <person name="Grimwood J."/>
            <person name="Groover A."/>
            <person name="Gunter L."/>
            <person name="Hamberger B."/>
            <person name="Heinze B."/>
            <person name="Helariutta Y."/>
            <person name="Henrissat B."/>
            <person name="Holligan D."/>
            <person name="Holt R."/>
            <person name="Huang W."/>
            <person name="Islam-Faridi N."/>
            <person name="Jones S."/>
            <person name="Jones-Rhoades M."/>
            <person name="Jorgensen R."/>
            <person name="Joshi C."/>
            <person name="Kangasjarvi J."/>
            <person name="Karlsson J."/>
            <person name="Kelleher C."/>
            <person name="Kirkpatrick R."/>
            <person name="Kirst M."/>
            <person name="Kohler A."/>
            <person name="Kalluri U."/>
            <person name="Larimer F."/>
            <person name="Leebens-Mack J."/>
            <person name="Leple J.C."/>
            <person name="Locascio P."/>
            <person name="Lou Y."/>
            <person name="Lucas S."/>
            <person name="Martin F."/>
            <person name="Montanini B."/>
            <person name="Napoli C."/>
            <person name="Nelson D.R."/>
            <person name="Nelson C."/>
            <person name="Nieminen K."/>
            <person name="Nilsson O."/>
            <person name="Pereda V."/>
            <person name="Peter G."/>
            <person name="Philippe R."/>
            <person name="Pilate G."/>
            <person name="Poliakov A."/>
            <person name="Razumovskaya J."/>
            <person name="Richardson P."/>
            <person name="Rinaldi C."/>
            <person name="Ritland K."/>
            <person name="Rouze P."/>
            <person name="Ryaboy D."/>
            <person name="Schmutz J."/>
            <person name="Schrader J."/>
            <person name="Segerman B."/>
            <person name="Shin H."/>
            <person name="Siddiqui A."/>
            <person name="Sterky F."/>
            <person name="Terry A."/>
            <person name="Tsai C.J."/>
            <person name="Uberbacher E."/>
            <person name="Unneberg P."/>
            <person name="Vahala J."/>
            <person name="Wall K."/>
            <person name="Wessler S."/>
            <person name="Yang G."/>
            <person name="Yin T."/>
            <person name="Douglas C."/>
            <person name="Marra M."/>
            <person name="Sandberg G."/>
            <person name="Van de Peer Y."/>
            <person name="Rokhsar D."/>
        </authorList>
    </citation>
    <scope>NUCLEOTIDE SEQUENCE [LARGE SCALE GENOMIC DNA]</scope>
    <source>
        <strain evidence="2">cv. Nisqually</strain>
    </source>
</reference>
<keyword evidence="2" id="KW-1185">Reference proteome</keyword>
<comment type="caution">
    <text evidence="1">The sequence shown here is derived from an EMBL/GenBank/DDBJ whole genome shotgun (WGS) entry which is preliminary data.</text>
</comment>